<evidence type="ECO:0000256" key="1">
    <source>
        <dbReference type="ARBA" id="ARBA00004370"/>
    </source>
</evidence>
<keyword evidence="4" id="KW-0547">Nucleotide-binding</keyword>
<dbReference type="InterPro" id="IPR007743">
    <property type="entry name" value="Immunity-related_GTPase-like"/>
</dbReference>
<keyword evidence="5" id="KW-0378">Hydrolase</keyword>
<dbReference type="InterPro" id="IPR027417">
    <property type="entry name" value="P-loop_NTPase"/>
</dbReference>
<keyword evidence="16" id="KW-1185">Reference proteome</keyword>
<evidence type="ECO:0000256" key="3">
    <source>
        <dbReference type="ARBA" id="ARBA00022729"/>
    </source>
</evidence>
<dbReference type="PANTHER" id="PTHR32341">
    <property type="entry name" value="INTERFERON-INDUCIBLE GTPASE"/>
    <property type="match status" value="1"/>
</dbReference>
<dbReference type="FunFam" id="2.60.40.10:FF:000142">
    <property type="entry name" value="V-set domain-containing T-cell activation inhibitor 1"/>
    <property type="match status" value="1"/>
</dbReference>
<evidence type="ECO:0000256" key="9">
    <source>
        <dbReference type="ARBA" id="ARBA00023180"/>
    </source>
</evidence>
<dbReference type="SUPFAM" id="SSF48726">
    <property type="entry name" value="Immunoglobulin"/>
    <property type="match status" value="1"/>
</dbReference>
<dbReference type="InterPro" id="IPR051515">
    <property type="entry name" value="IRG"/>
</dbReference>
<sequence length="482" mass="54141">MESPIVARLGQDVTLSCPFECRLNLQPLNITWKKEETEGPDLLVHSYCNGIDTLQRQDASYKGRTQLHPERFSQGNASLTLRRVRSQDEGFYICHVQLELGRFSVRMQVTVEDSVSDQPILVVPCVLCLVLLILIMSMIIKKHHPLLLHKSMFWLQWKRQKDRDQPESNPLTASESSNPNTVLPPPASSLRPCGDATTTRHRSSQVMEHGDTQSSSSLGCQPVQEHEQKGRAATDVVWEDFDTLSEGEIAELKAAVATNNPTGLVSALQEVSEAVKNERFKVAVVGEAGSGKSSFVNATRGLKEHDADSAETGVLGETTVEPKAYSHPKNPNIMLWDLPGIGTMDCRLDTFLEQRHVRRYDLFIIISCGRFTDIDARLVEKIRSLGKTFYFVLSKVDFDVASARRANICEESTLQIIREDYISHLGGETDIFLISSWAPDKFDFPHLQRMLAEEFCRHRARALQRALSESSLPILQKIKVSL</sequence>
<reference evidence="15" key="1">
    <citation type="submission" date="2025-05" db="UniProtKB">
        <authorList>
            <consortium name="Ensembl"/>
        </authorList>
    </citation>
    <scope>IDENTIFICATION</scope>
</reference>
<evidence type="ECO:0000256" key="4">
    <source>
        <dbReference type="ARBA" id="ARBA00022741"/>
    </source>
</evidence>
<accession>A0A8C4YD20</accession>
<protein>
    <recommendedName>
        <fullName evidence="17">Interferon-inducible GTPase 5-like</fullName>
    </recommendedName>
</protein>
<dbReference type="InterPro" id="IPR013783">
    <property type="entry name" value="Ig-like_fold"/>
</dbReference>
<dbReference type="OrthoDB" id="422720at2759"/>
<feature type="compositionally biased region" description="Polar residues" evidence="11">
    <location>
        <begin position="167"/>
        <end position="181"/>
    </location>
</feature>
<dbReference type="AlphaFoldDB" id="A0A8C4YD20"/>
<dbReference type="InterPro" id="IPR013106">
    <property type="entry name" value="Ig_V-set"/>
</dbReference>
<dbReference type="GO" id="GO:0016787">
    <property type="term" value="F:hydrolase activity"/>
    <property type="evidence" value="ECO:0007669"/>
    <property type="project" value="UniProtKB-KW"/>
</dbReference>
<dbReference type="FunFam" id="3.40.50.300:FF:000541">
    <property type="entry name" value="Immunity related GTPase M"/>
    <property type="match status" value="1"/>
</dbReference>
<feature type="domain" description="Ig-like" evidence="13">
    <location>
        <begin position="1"/>
        <end position="110"/>
    </location>
</feature>
<organism evidence="15 16">
    <name type="scientific">Gopherus evgoodei</name>
    <name type="common">Goodes thornscrub tortoise</name>
    <dbReference type="NCBI Taxonomy" id="1825980"/>
    <lineage>
        <taxon>Eukaryota</taxon>
        <taxon>Metazoa</taxon>
        <taxon>Chordata</taxon>
        <taxon>Craniata</taxon>
        <taxon>Vertebrata</taxon>
        <taxon>Euteleostomi</taxon>
        <taxon>Archelosauria</taxon>
        <taxon>Testudinata</taxon>
        <taxon>Testudines</taxon>
        <taxon>Cryptodira</taxon>
        <taxon>Durocryptodira</taxon>
        <taxon>Testudinoidea</taxon>
        <taxon>Testudinidae</taxon>
        <taxon>Gopherus</taxon>
    </lineage>
</organism>
<dbReference type="Proteomes" id="UP000694390">
    <property type="component" value="Unassembled WGS sequence"/>
</dbReference>
<dbReference type="SUPFAM" id="SSF52540">
    <property type="entry name" value="P-loop containing nucleoside triphosphate hydrolases"/>
    <property type="match status" value="1"/>
</dbReference>
<keyword evidence="10" id="KW-0393">Immunoglobulin domain</keyword>
<dbReference type="GeneTree" id="ENSGT00950000183007"/>
<dbReference type="PANTHER" id="PTHR32341:SF10">
    <property type="entry name" value="INTERFERON-INDUCIBLE GTPASE 5"/>
    <property type="match status" value="1"/>
</dbReference>
<evidence type="ECO:0000256" key="6">
    <source>
        <dbReference type="ARBA" id="ARBA00023134"/>
    </source>
</evidence>
<dbReference type="InterPro" id="IPR003599">
    <property type="entry name" value="Ig_sub"/>
</dbReference>
<keyword evidence="12" id="KW-0812">Transmembrane</keyword>
<dbReference type="Ensembl" id="ENSGEVT00005024800.1">
    <property type="protein sequence ID" value="ENSGEVP00005023587.1"/>
    <property type="gene ID" value="ENSGEVG00005016734.1"/>
</dbReference>
<dbReference type="GO" id="GO:0050863">
    <property type="term" value="P:regulation of T cell activation"/>
    <property type="evidence" value="ECO:0007669"/>
    <property type="project" value="UniProtKB-ARBA"/>
</dbReference>
<feature type="region of interest" description="Disordered" evidence="11">
    <location>
        <begin position="164"/>
        <end position="234"/>
    </location>
</feature>
<feature type="transmembrane region" description="Helical" evidence="12">
    <location>
        <begin position="120"/>
        <end position="140"/>
    </location>
</feature>
<proteinExistence type="inferred from homology"/>
<dbReference type="InterPro" id="IPR030385">
    <property type="entry name" value="G_IRG_dom"/>
</dbReference>
<dbReference type="Gene3D" id="2.60.40.10">
    <property type="entry name" value="Immunoglobulins"/>
    <property type="match status" value="1"/>
</dbReference>
<dbReference type="Gene3D" id="3.40.50.300">
    <property type="entry name" value="P-loop containing nucleotide triphosphate hydrolases"/>
    <property type="match status" value="1"/>
</dbReference>
<comment type="subcellular location">
    <subcellularLocation>
        <location evidence="1">Membrane</location>
    </subcellularLocation>
</comment>
<feature type="domain" description="IRG-type G" evidence="14">
    <location>
        <begin position="278"/>
        <end position="454"/>
    </location>
</feature>
<keyword evidence="3" id="KW-0732">Signal</keyword>
<evidence type="ECO:0000256" key="7">
    <source>
        <dbReference type="ARBA" id="ARBA00023136"/>
    </source>
</evidence>
<evidence type="ECO:0000256" key="8">
    <source>
        <dbReference type="ARBA" id="ARBA00023157"/>
    </source>
</evidence>
<dbReference type="Pfam" id="PF07686">
    <property type="entry name" value="V-set"/>
    <property type="match status" value="1"/>
</dbReference>
<dbReference type="SMART" id="SM00409">
    <property type="entry name" value="IG"/>
    <property type="match status" value="1"/>
</dbReference>
<comment type="similarity">
    <text evidence="2">Belongs to the TRAFAC class dynamin-like GTPase superfamily. IRG family.</text>
</comment>
<evidence type="ECO:0000259" key="13">
    <source>
        <dbReference type="PROSITE" id="PS50835"/>
    </source>
</evidence>
<dbReference type="GO" id="GO:1903037">
    <property type="term" value="P:regulation of leukocyte cell-cell adhesion"/>
    <property type="evidence" value="ECO:0007669"/>
    <property type="project" value="UniProtKB-ARBA"/>
</dbReference>
<evidence type="ECO:0000256" key="2">
    <source>
        <dbReference type="ARBA" id="ARBA00005429"/>
    </source>
</evidence>
<evidence type="ECO:0000256" key="10">
    <source>
        <dbReference type="ARBA" id="ARBA00023319"/>
    </source>
</evidence>
<keyword evidence="8" id="KW-1015">Disulfide bond</keyword>
<dbReference type="GO" id="GO:0016020">
    <property type="term" value="C:membrane"/>
    <property type="evidence" value="ECO:0007669"/>
    <property type="project" value="UniProtKB-SubCell"/>
</dbReference>
<evidence type="ECO:0000259" key="14">
    <source>
        <dbReference type="PROSITE" id="PS51716"/>
    </source>
</evidence>
<dbReference type="InterPro" id="IPR036179">
    <property type="entry name" value="Ig-like_dom_sf"/>
</dbReference>
<evidence type="ECO:0000256" key="12">
    <source>
        <dbReference type="SAM" id="Phobius"/>
    </source>
</evidence>
<dbReference type="InterPro" id="IPR007110">
    <property type="entry name" value="Ig-like_dom"/>
</dbReference>
<dbReference type="PROSITE" id="PS50835">
    <property type="entry name" value="IG_LIKE"/>
    <property type="match status" value="1"/>
</dbReference>
<evidence type="ECO:0000256" key="5">
    <source>
        <dbReference type="ARBA" id="ARBA00022801"/>
    </source>
</evidence>
<keyword evidence="7 12" id="KW-0472">Membrane</keyword>
<dbReference type="PROSITE" id="PS51716">
    <property type="entry name" value="G_IRG"/>
    <property type="match status" value="1"/>
</dbReference>
<name>A0A8C4YD20_9SAUR</name>
<evidence type="ECO:0000313" key="16">
    <source>
        <dbReference type="Proteomes" id="UP000694390"/>
    </source>
</evidence>
<dbReference type="Ensembl" id="ENSGEVT00005024779.1">
    <property type="protein sequence ID" value="ENSGEVP00005023567.1"/>
    <property type="gene ID" value="ENSGEVG00005016734.1"/>
</dbReference>
<keyword evidence="9" id="KW-0325">Glycoprotein</keyword>
<keyword evidence="12" id="KW-1133">Transmembrane helix</keyword>
<evidence type="ECO:0000313" key="15">
    <source>
        <dbReference type="Ensembl" id="ENSGEVP00005023567.1"/>
    </source>
</evidence>
<dbReference type="Pfam" id="PF05049">
    <property type="entry name" value="IIGP"/>
    <property type="match status" value="1"/>
</dbReference>
<evidence type="ECO:0008006" key="17">
    <source>
        <dbReference type="Google" id="ProtNLM"/>
    </source>
</evidence>
<keyword evidence="6" id="KW-0342">GTP-binding</keyword>
<evidence type="ECO:0000256" key="11">
    <source>
        <dbReference type="SAM" id="MobiDB-lite"/>
    </source>
</evidence>
<dbReference type="GO" id="GO:0005525">
    <property type="term" value="F:GTP binding"/>
    <property type="evidence" value="ECO:0007669"/>
    <property type="project" value="UniProtKB-KW"/>
</dbReference>
<dbReference type="SMART" id="SM00406">
    <property type="entry name" value="IGv"/>
    <property type="match status" value="1"/>
</dbReference>